<dbReference type="InterPro" id="IPR011344">
    <property type="entry name" value="ssDNA-bd"/>
</dbReference>
<accession>A0A5B9QP71</accession>
<dbReference type="AlphaFoldDB" id="A0A5B9QP71"/>
<evidence type="ECO:0000256" key="4">
    <source>
        <dbReference type="SAM" id="MobiDB-lite"/>
    </source>
</evidence>
<comment type="caution">
    <text evidence="2">Lacks conserved residue(s) required for the propagation of feature annotation.</text>
</comment>
<reference evidence="5 6" key="1">
    <citation type="submission" date="2019-08" db="EMBL/GenBank/DDBJ databases">
        <title>Deep-cultivation of Planctomycetes and their phenomic and genomic characterization uncovers novel biology.</title>
        <authorList>
            <person name="Wiegand S."/>
            <person name="Jogler M."/>
            <person name="Boedeker C."/>
            <person name="Pinto D."/>
            <person name="Vollmers J."/>
            <person name="Rivas-Marin E."/>
            <person name="Kohn T."/>
            <person name="Peeters S.H."/>
            <person name="Heuer A."/>
            <person name="Rast P."/>
            <person name="Oberbeckmann S."/>
            <person name="Bunk B."/>
            <person name="Jeske O."/>
            <person name="Meyerdierks A."/>
            <person name="Storesund J.E."/>
            <person name="Kallscheuer N."/>
            <person name="Luecker S."/>
            <person name="Lage O.M."/>
            <person name="Pohl T."/>
            <person name="Merkel B.J."/>
            <person name="Hornburger P."/>
            <person name="Mueller R.-W."/>
            <person name="Bruemmer F."/>
            <person name="Labrenz M."/>
            <person name="Spormann A.M."/>
            <person name="Op den Camp H."/>
            <person name="Overmann J."/>
            <person name="Amann R."/>
            <person name="Jetten M.S.M."/>
            <person name="Mascher T."/>
            <person name="Medema M.H."/>
            <person name="Devos D.P."/>
            <person name="Kaster A.-K."/>
            <person name="Ovreas L."/>
            <person name="Rohde M."/>
            <person name="Galperin M.Y."/>
            <person name="Jogler C."/>
        </authorList>
    </citation>
    <scope>NUCLEOTIDE SEQUENCE [LARGE SCALE GENOMIC DNA]</scope>
    <source>
        <strain evidence="5 6">Pr1d</strain>
    </source>
</reference>
<keyword evidence="1 2" id="KW-0238">DNA-binding</keyword>
<gene>
    <name evidence="5" type="primary">ssb_3</name>
    <name evidence="5" type="ORF">Pr1d_32180</name>
</gene>
<dbReference type="GO" id="GO:0009295">
    <property type="term" value="C:nucleoid"/>
    <property type="evidence" value="ECO:0007669"/>
    <property type="project" value="TreeGrafter"/>
</dbReference>
<dbReference type="NCBIfam" id="TIGR00621">
    <property type="entry name" value="ssb"/>
    <property type="match status" value="1"/>
</dbReference>
<evidence type="ECO:0000313" key="5">
    <source>
        <dbReference type="EMBL" id="QEG35911.1"/>
    </source>
</evidence>
<dbReference type="PIRSF" id="PIRSF002070">
    <property type="entry name" value="SSB"/>
    <property type="match status" value="1"/>
</dbReference>
<dbReference type="EMBL" id="CP042913">
    <property type="protein sequence ID" value="QEG35911.1"/>
    <property type="molecule type" value="Genomic_DNA"/>
</dbReference>
<organism evidence="5 6">
    <name type="scientific">Bythopirellula goksoeyrii</name>
    <dbReference type="NCBI Taxonomy" id="1400387"/>
    <lineage>
        <taxon>Bacteria</taxon>
        <taxon>Pseudomonadati</taxon>
        <taxon>Planctomycetota</taxon>
        <taxon>Planctomycetia</taxon>
        <taxon>Pirellulales</taxon>
        <taxon>Lacipirellulaceae</taxon>
        <taxon>Bythopirellula</taxon>
    </lineage>
</organism>
<proteinExistence type="inferred from homology"/>
<evidence type="ECO:0000256" key="2">
    <source>
        <dbReference type="HAMAP-Rule" id="MF_00984"/>
    </source>
</evidence>
<dbReference type="KEGG" id="bgok:Pr1d_32180"/>
<dbReference type="PROSITE" id="PS50935">
    <property type="entry name" value="SSB"/>
    <property type="match status" value="1"/>
</dbReference>
<dbReference type="GO" id="GO:0006260">
    <property type="term" value="P:DNA replication"/>
    <property type="evidence" value="ECO:0007669"/>
    <property type="project" value="InterPro"/>
</dbReference>
<dbReference type="RefSeq" id="WP_148074349.1">
    <property type="nucleotide sequence ID" value="NZ_CP042913.1"/>
</dbReference>
<dbReference type="PANTHER" id="PTHR10302:SF27">
    <property type="entry name" value="SINGLE-STRANDED DNA-BINDING PROTEIN"/>
    <property type="match status" value="1"/>
</dbReference>
<sequence>MSSFNQVVLMGNLVRSPELRYLPGGEKAVCEVPIAVNERFKRGDEMVESVSFIDVTFWGRTAEIVNEYLVKGSPILIQGRLKQDTWEKDGEKRSKLKVVCEQMKMIGGKKSDDQSATEESQELVAAATDDSF</sequence>
<dbReference type="InterPro" id="IPR000424">
    <property type="entry name" value="Primosome_PriB/ssb"/>
</dbReference>
<evidence type="ECO:0000256" key="3">
    <source>
        <dbReference type="PIRNR" id="PIRNR002070"/>
    </source>
</evidence>
<dbReference type="PANTHER" id="PTHR10302">
    <property type="entry name" value="SINGLE-STRANDED DNA-BINDING PROTEIN"/>
    <property type="match status" value="1"/>
</dbReference>
<protein>
    <recommendedName>
        <fullName evidence="2 3">Single-stranded DNA-binding protein</fullName>
        <shortName evidence="2">SSB</shortName>
    </recommendedName>
</protein>
<dbReference type="HAMAP" id="MF_00984">
    <property type="entry name" value="SSB"/>
    <property type="match status" value="1"/>
</dbReference>
<dbReference type="GO" id="GO:0003697">
    <property type="term" value="F:single-stranded DNA binding"/>
    <property type="evidence" value="ECO:0007669"/>
    <property type="project" value="UniProtKB-UniRule"/>
</dbReference>
<name>A0A5B9QP71_9BACT</name>
<dbReference type="Gene3D" id="2.40.50.140">
    <property type="entry name" value="Nucleic acid-binding proteins"/>
    <property type="match status" value="1"/>
</dbReference>
<dbReference type="Pfam" id="PF00436">
    <property type="entry name" value="SSB"/>
    <property type="match status" value="1"/>
</dbReference>
<evidence type="ECO:0000256" key="1">
    <source>
        <dbReference type="ARBA" id="ARBA00023125"/>
    </source>
</evidence>
<dbReference type="InterPro" id="IPR012340">
    <property type="entry name" value="NA-bd_OB-fold"/>
</dbReference>
<dbReference type="OrthoDB" id="9809878at2"/>
<dbReference type="Proteomes" id="UP000323917">
    <property type="component" value="Chromosome"/>
</dbReference>
<feature type="region of interest" description="Disordered" evidence="4">
    <location>
        <begin position="108"/>
        <end position="132"/>
    </location>
</feature>
<dbReference type="SUPFAM" id="SSF50249">
    <property type="entry name" value="Nucleic acid-binding proteins"/>
    <property type="match status" value="1"/>
</dbReference>
<comment type="subunit">
    <text evidence="2">Homotetramer.</text>
</comment>
<keyword evidence="6" id="KW-1185">Reference proteome</keyword>
<dbReference type="CDD" id="cd04496">
    <property type="entry name" value="SSB_OBF"/>
    <property type="match status" value="1"/>
</dbReference>
<evidence type="ECO:0000313" key="6">
    <source>
        <dbReference type="Proteomes" id="UP000323917"/>
    </source>
</evidence>